<sequence length="148" mass="16562">MDYAAEIEQIAAEAHRRSAMLMDEIDEINRQTTLRAEQFAVEAARRLRELAEQEAADDEAETVEPHQGQGREDPAHEVAPVTAAQSPPSRPVAFVPDPNMTPEQQRQAEIRAAVARARAAREARSTVAPSDGDYDSESEYYRRSTWLD</sequence>
<protein>
    <recommendedName>
        <fullName evidence="4">Translation initiation factor IF-2</fullName>
    </recommendedName>
</protein>
<comment type="caution">
    <text evidence="2">The sequence shown here is derived from an EMBL/GenBank/DDBJ whole genome shotgun (WGS) entry which is preliminary data.</text>
</comment>
<dbReference type="EMBL" id="BMNE01000004">
    <property type="protein sequence ID" value="GGN86268.1"/>
    <property type="molecule type" value="Genomic_DNA"/>
</dbReference>
<evidence type="ECO:0008006" key="4">
    <source>
        <dbReference type="Google" id="ProtNLM"/>
    </source>
</evidence>
<evidence type="ECO:0000256" key="1">
    <source>
        <dbReference type="SAM" id="MobiDB-lite"/>
    </source>
</evidence>
<feature type="region of interest" description="Disordered" evidence="1">
    <location>
        <begin position="50"/>
        <end position="148"/>
    </location>
</feature>
<reference evidence="3" key="1">
    <citation type="journal article" date="2019" name="Int. J. Syst. Evol. Microbiol.">
        <title>The Global Catalogue of Microorganisms (GCM) 10K type strain sequencing project: providing services to taxonomists for standard genome sequencing and annotation.</title>
        <authorList>
            <consortium name="The Broad Institute Genomics Platform"/>
            <consortium name="The Broad Institute Genome Sequencing Center for Infectious Disease"/>
            <person name="Wu L."/>
            <person name="Ma J."/>
        </authorList>
    </citation>
    <scope>NUCLEOTIDE SEQUENCE [LARGE SCALE GENOMIC DNA]</scope>
    <source>
        <strain evidence="3">CGMCC 4.7329</strain>
    </source>
</reference>
<feature type="compositionally biased region" description="Acidic residues" evidence="1">
    <location>
        <begin position="52"/>
        <end position="62"/>
    </location>
</feature>
<evidence type="ECO:0000313" key="2">
    <source>
        <dbReference type="EMBL" id="GGN86268.1"/>
    </source>
</evidence>
<name>A0ABQ2KM51_9NOCA</name>
<keyword evidence="3" id="KW-1185">Reference proteome</keyword>
<accession>A0ABQ2KM51</accession>
<organism evidence="2 3">
    <name type="scientific">Nocardia rhizosphaerihabitans</name>
    <dbReference type="NCBI Taxonomy" id="1691570"/>
    <lineage>
        <taxon>Bacteria</taxon>
        <taxon>Bacillati</taxon>
        <taxon>Actinomycetota</taxon>
        <taxon>Actinomycetes</taxon>
        <taxon>Mycobacteriales</taxon>
        <taxon>Nocardiaceae</taxon>
        <taxon>Nocardia</taxon>
    </lineage>
</organism>
<dbReference type="RefSeq" id="WP_189030663.1">
    <property type="nucleotide sequence ID" value="NZ_BMNE01000004.1"/>
</dbReference>
<gene>
    <name evidence="2" type="ORF">GCM10011610_41370</name>
</gene>
<feature type="compositionally biased region" description="Low complexity" evidence="1">
    <location>
        <begin position="103"/>
        <end position="117"/>
    </location>
</feature>
<dbReference type="Proteomes" id="UP000658127">
    <property type="component" value="Unassembled WGS sequence"/>
</dbReference>
<proteinExistence type="predicted"/>
<evidence type="ECO:0000313" key="3">
    <source>
        <dbReference type="Proteomes" id="UP000658127"/>
    </source>
</evidence>